<comment type="similarity">
    <text evidence="8 11">Belongs to the E3 ubiquitin-protein ligase UBR1-like family.</text>
</comment>
<dbReference type="InterPro" id="IPR003126">
    <property type="entry name" value="Znf_UBR"/>
</dbReference>
<name>A0A1B2JA14_PICPA</name>
<proteinExistence type="inferred from homology"/>
<dbReference type="EC" id="2.3.2.27" evidence="11"/>
<protein>
    <recommendedName>
        <fullName evidence="11">E3 ubiquitin-protein ligase</fullName>
        <ecNumber evidence="11">2.3.2.27</ecNumber>
    </recommendedName>
</protein>
<evidence type="ECO:0000256" key="4">
    <source>
        <dbReference type="ARBA" id="ARBA00022723"/>
    </source>
</evidence>
<dbReference type="Proteomes" id="UP000094565">
    <property type="component" value="Chromosome 1"/>
</dbReference>
<dbReference type="Pfam" id="PF22960">
    <property type="entry name" value="WHD_UBR1"/>
    <property type="match status" value="1"/>
</dbReference>
<accession>A0A1B2JA14</accession>
<dbReference type="InterPro" id="IPR001841">
    <property type="entry name" value="Znf_RING"/>
</dbReference>
<evidence type="ECO:0000313" key="15">
    <source>
        <dbReference type="Proteomes" id="UP000094565"/>
    </source>
</evidence>
<evidence type="ECO:0000256" key="6">
    <source>
        <dbReference type="ARBA" id="ARBA00022786"/>
    </source>
</evidence>
<evidence type="ECO:0000256" key="11">
    <source>
        <dbReference type="RuleBase" id="RU366018"/>
    </source>
</evidence>
<evidence type="ECO:0000313" key="14">
    <source>
        <dbReference type="EMBL" id="ANZ74851.1"/>
    </source>
</evidence>
<dbReference type="InterPro" id="IPR013083">
    <property type="entry name" value="Znf_RING/FYVE/PHD"/>
</dbReference>
<dbReference type="GO" id="GO:0000151">
    <property type="term" value="C:ubiquitin ligase complex"/>
    <property type="evidence" value="ECO:0007669"/>
    <property type="project" value="TreeGrafter"/>
</dbReference>
<dbReference type="GO" id="GO:0071596">
    <property type="term" value="P:ubiquitin-dependent protein catabolic process via the N-end rule pathway"/>
    <property type="evidence" value="ECO:0007669"/>
    <property type="project" value="UniProtKB-UniRule"/>
</dbReference>
<dbReference type="InterPro" id="IPR039164">
    <property type="entry name" value="UBR1-like"/>
</dbReference>
<dbReference type="OrthoDB" id="26387at2759"/>
<feature type="domain" description="RING-type" evidence="12">
    <location>
        <begin position="1254"/>
        <end position="1280"/>
    </location>
</feature>
<feature type="zinc finger region" description="UBR-type" evidence="10">
    <location>
        <begin position="93"/>
        <end position="166"/>
    </location>
</feature>
<reference evidence="14 15" key="1">
    <citation type="submission" date="2016-02" db="EMBL/GenBank/DDBJ databases">
        <title>Comparative genomic and transcriptomic foundation for Pichia pastoris.</title>
        <authorList>
            <person name="Love K.R."/>
            <person name="Shah K.A."/>
            <person name="Whittaker C.A."/>
            <person name="Wu J."/>
            <person name="Bartlett M.C."/>
            <person name="Ma D."/>
            <person name="Leeson R.L."/>
            <person name="Priest M."/>
            <person name="Young S.K."/>
            <person name="Love J.C."/>
        </authorList>
    </citation>
    <scope>NUCLEOTIDE SEQUENCE [LARGE SCALE GENOMIC DNA]</scope>
    <source>
        <strain evidence="14 15">ATCC 28485</strain>
    </source>
</reference>
<dbReference type="GO" id="GO:0061630">
    <property type="term" value="F:ubiquitin protein ligase activity"/>
    <property type="evidence" value="ECO:0007669"/>
    <property type="project" value="UniProtKB-UniRule"/>
</dbReference>
<dbReference type="GO" id="GO:0008270">
    <property type="term" value="F:zinc ion binding"/>
    <property type="evidence" value="ECO:0007669"/>
    <property type="project" value="UniProtKB-UniRule"/>
</dbReference>
<dbReference type="GO" id="GO:0005737">
    <property type="term" value="C:cytoplasm"/>
    <property type="evidence" value="ECO:0007669"/>
    <property type="project" value="TreeGrafter"/>
</dbReference>
<dbReference type="CDD" id="cd19672">
    <property type="entry name" value="UBR-box_UBR1_like"/>
    <property type="match status" value="1"/>
</dbReference>
<dbReference type="SUPFAM" id="SSF57850">
    <property type="entry name" value="RING/U-box"/>
    <property type="match status" value="1"/>
</dbReference>
<keyword evidence="6 11" id="KW-0833">Ubl conjugation pathway</keyword>
<evidence type="ECO:0000256" key="10">
    <source>
        <dbReference type="PROSITE-ProRule" id="PRU00508"/>
    </source>
</evidence>
<dbReference type="Pfam" id="PF02207">
    <property type="entry name" value="zf-UBR"/>
    <property type="match status" value="1"/>
</dbReference>
<dbReference type="GO" id="GO:0016567">
    <property type="term" value="P:protein ubiquitination"/>
    <property type="evidence" value="ECO:0007669"/>
    <property type="project" value="UniProtKB-UniRule"/>
</dbReference>
<keyword evidence="4 11" id="KW-0479">Metal-binding</keyword>
<evidence type="ECO:0000256" key="9">
    <source>
        <dbReference type="PROSITE-ProRule" id="PRU00175"/>
    </source>
</evidence>
<dbReference type="InterPro" id="IPR014719">
    <property type="entry name" value="Ribosomal_bL12_C/ClpS-like"/>
</dbReference>
<evidence type="ECO:0000256" key="3">
    <source>
        <dbReference type="ARBA" id="ARBA00022679"/>
    </source>
</evidence>
<organism evidence="14 15">
    <name type="scientific">Komagataella pastoris</name>
    <name type="common">Yeast</name>
    <name type="synonym">Pichia pastoris</name>
    <dbReference type="NCBI Taxonomy" id="4922"/>
    <lineage>
        <taxon>Eukaryota</taxon>
        <taxon>Fungi</taxon>
        <taxon>Dikarya</taxon>
        <taxon>Ascomycota</taxon>
        <taxon>Saccharomycotina</taxon>
        <taxon>Pichiomycetes</taxon>
        <taxon>Pichiales</taxon>
        <taxon>Pichiaceae</taxon>
        <taxon>Komagataella</taxon>
    </lineage>
</organism>
<evidence type="ECO:0000256" key="7">
    <source>
        <dbReference type="ARBA" id="ARBA00022833"/>
    </source>
</evidence>
<dbReference type="PROSITE" id="PS50089">
    <property type="entry name" value="ZF_RING_2"/>
    <property type="match status" value="1"/>
</dbReference>
<evidence type="ECO:0000259" key="12">
    <source>
        <dbReference type="PROSITE" id="PS50089"/>
    </source>
</evidence>
<comment type="function">
    <text evidence="11">Ubiquitin ligase protein which is a component of the N-end rule pathway. Recognizes and binds to proteins bearing specific N-terminal residues that are destabilizing according to the N-end rule, leading to their ubiquitination and subsequent degradation.</text>
</comment>
<dbReference type="PANTHER" id="PTHR21497">
    <property type="entry name" value="UBIQUITIN LIGASE E3 ALPHA-RELATED"/>
    <property type="match status" value="1"/>
</dbReference>
<keyword evidence="3 11" id="KW-0808">Transferase</keyword>
<keyword evidence="15" id="KW-1185">Reference proteome</keyword>
<evidence type="ECO:0000256" key="2">
    <source>
        <dbReference type="ARBA" id="ARBA00004906"/>
    </source>
</evidence>
<dbReference type="SUPFAM" id="SSF54736">
    <property type="entry name" value="ClpS-like"/>
    <property type="match status" value="1"/>
</dbReference>
<dbReference type="UniPathway" id="UPA00143"/>
<dbReference type="PANTHER" id="PTHR21497:SF26">
    <property type="entry name" value="E3 UBIQUITIN-PROTEIN LIGASE UBR1"/>
    <property type="match status" value="1"/>
</dbReference>
<dbReference type="Gene3D" id="2.10.110.30">
    <property type="match status" value="1"/>
</dbReference>
<feature type="domain" description="UBR-type" evidence="13">
    <location>
        <begin position="93"/>
        <end position="166"/>
    </location>
</feature>
<gene>
    <name evidence="14" type="primary">UBR1</name>
    <name evidence="14" type="ORF">ATY40_BA7501711</name>
</gene>
<evidence type="ECO:0000256" key="1">
    <source>
        <dbReference type="ARBA" id="ARBA00000900"/>
    </source>
</evidence>
<dbReference type="FunFam" id="2.10.110.30:FF:000002">
    <property type="entry name" value="Putative e3 ubiquitin-protein ligase ubr3"/>
    <property type="match status" value="1"/>
</dbReference>
<evidence type="ECO:0000256" key="5">
    <source>
        <dbReference type="ARBA" id="ARBA00022771"/>
    </source>
</evidence>
<dbReference type="InterPro" id="IPR003769">
    <property type="entry name" value="ClpS_core"/>
</dbReference>
<dbReference type="Gene3D" id="3.30.40.10">
    <property type="entry name" value="Zinc/RING finger domain, C3HC4 (zinc finger)"/>
    <property type="match status" value="1"/>
</dbReference>
<keyword evidence="7 11" id="KW-0862">Zinc</keyword>
<dbReference type="InterPro" id="IPR055194">
    <property type="entry name" value="UBR1-like_WH"/>
</dbReference>
<sequence>MSLSDPEDSLRRLLVSLPSNVKYDAESSVLKSRLNLALYFSLTKRGEYLGSLVTDLPMDLPSSYSEILEAGDDSYAKLAESMYKCPNYKHHGRPCARQFKQGEPIYRCYECGFDETCVMCMHCFNREQHRDHEVSISIASSSNDGICDCGDPQAWNIELHCQSELDQDDHSSSEVNPDFKSAIRETMEIILDYILDCTIHSASMLPAVQDMMKEDPSDYEMAIQYASDSSSLPIERYGVEDMNVQSWNVVLWNDEFHNYDEAIDCIQQVSRCSLSKGQADAQKINDFGFSIIRRSESLPLLIERCAKVEESGFTITILSDRDVTRSIIIDTILDWLLTLLENSRPEIQTAIRESLCESLLEEFHADIHEGDFFYREDDYSDTRGLLDFKNRIPAPLVEDVMNELSTDDLKNKKLSSFLNEEPSALVGSRVQYFFYMDLRFWKKARKSLKLLTTSVLVSNLAYKKTFSEQFVKIYPHLLILMAKEDREWLLSNAGNAVVQLFTCPKTSLHLLQPQYFRSIIVPIILLFESYTGNHLLWERPYQLLSRKKGLKFGLMRSLTDLVTLITTAHQSEEHLVLFQGKNFIYIVMLFRMFQSSLTLVRKEGEHITRESTEFLTYLQISYYLNDIIKGIVEIAQVPEIHKPEHWKVVETNIQILASLISSEPYEFHMMHEKQLIDHDVTKKPTSLINPLNGLLSNMLTTVRVSSFSFLTRQVSLINFWNVNPEVSFSDDLDYLKLSSKSLEAISLSSQIKIGHWIRNGSMTSKQAQLYCTRFTQYGYIADVHLNQLAILEEHDDDRLLLNILDRFNLIDWFYNDQDVTSTVFEERSFYLMNELVKFLYNMFSYRVNFQFESNFTEKTQYEVTQYILYTLCKGSLSFSDLTADFPISVEVTVFDKILDEVAVYEEPKTMNDSGKYSIKKSYYKKMDPMSIYVDSSDFDDVSTAIVKELSILGKTKEENVVIEPQISGPNESNSRVLSRLKQFFISKSVVKLFYKMLQSALSEGNETYVIQLLHLIQAVFLDEHDLYRIEDPVQYFIQIPVCDLLLSVVEHNDFSRPVCKKAEVLLNWLIQRDESIIDSLVDSFGEKHIENFKKSKGSQVLETKRARQKRLAKERQEKIKSRFAKQQKSFMKQNLDAKKSVEHVTAHFQKDNEGTGSSYQDSFHECILCQRAQEGNEMFGIPTYVEKVSTFWDFQPKDESNYTERCLTTIESQMKQLQEETDANNEVREHPYYQKDIPAKSMALTSSRHIVKSCGHHMHYKCFSELLENSRKFSTCPLCRSAINAFVPQFAMKNDANPALQEAATNISHFEKLNLNQIVSKYLLNDSFLKFIAEESKDQFMYLNEFKDILRDAPDAFDHMLSEGLFPSFLAMSTLLGNTLANAEIRLRLSPEKIPQKENLKRKDSELISSLLQCVSVISILLKQSYPEEQYLSPFLNKPNSLIIDFAISLLLGKEDSLQETIVDIYKQTILHSLNLLLSNVEDNEHFRSMLSGATSIIDDAELSLFKKFVAKATFTSDVSFINENEQSLVGLYILLEKTTTVYLKQLFLIISMCTPLDLYLNRDYENSNDYDHYLFGQLCKFFNLSSIVSYLGSGIPGGKLLEEQNDLILKGQSTLSSTIEYPGLVYLVNLPRELNTFTFSKYDLQDPVNLNFSVCLMCGKRVKHSGDSENEIENFPGYNGVPLTLFHHHKNCPFSGYGEAQCIFLTPKLNKLTALLKIQPPRGISDRSLYHSTFAFPLSSPYLTTHGESHSGHGGLIRKAFLNRDRFRNLNELWLDGELALYISRSLGDSQIVAEPINPVMITMPGGIQEALNLAFTTFLGDQEPGDDDLEDYEYDILLNR</sequence>
<comment type="catalytic activity">
    <reaction evidence="1 11">
        <text>S-ubiquitinyl-[E2 ubiquitin-conjugating enzyme]-L-cysteine + [acceptor protein]-L-lysine = [E2 ubiquitin-conjugating enzyme]-L-cysteine + N(6)-ubiquitinyl-[acceptor protein]-L-lysine.</text>
        <dbReference type="EC" id="2.3.2.27"/>
    </reaction>
</comment>
<keyword evidence="5 9" id="KW-0863">Zinc-finger</keyword>
<evidence type="ECO:0000256" key="8">
    <source>
        <dbReference type="ARBA" id="ARBA00046341"/>
    </source>
</evidence>
<dbReference type="SMART" id="SM00396">
    <property type="entry name" value="ZnF_UBR1"/>
    <property type="match status" value="1"/>
</dbReference>
<dbReference type="Pfam" id="PF02617">
    <property type="entry name" value="ClpS"/>
    <property type="match status" value="1"/>
</dbReference>
<dbReference type="EMBL" id="CP014584">
    <property type="protein sequence ID" value="ANZ74851.1"/>
    <property type="molecule type" value="Genomic_DNA"/>
</dbReference>
<dbReference type="PROSITE" id="PS51157">
    <property type="entry name" value="ZF_UBR"/>
    <property type="match status" value="1"/>
</dbReference>
<dbReference type="Pfam" id="PF13639">
    <property type="entry name" value="zf-RING_2"/>
    <property type="match status" value="1"/>
</dbReference>
<evidence type="ECO:0000259" key="13">
    <source>
        <dbReference type="PROSITE" id="PS51157"/>
    </source>
</evidence>
<comment type="pathway">
    <text evidence="2 11">Protein modification; protein ubiquitination.</text>
</comment>